<dbReference type="InterPro" id="IPR002110">
    <property type="entry name" value="Ankyrin_rpt"/>
</dbReference>
<dbReference type="Proteomes" id="UP000694886">
    <property type="component" value="Chromosome 9"/>
</dbReference>
<feature type="transmembrane region" description="Helical" evidence="9">
    <location>
        <begin position="382"/>
        <end position="404"/>
    </location>
</feature>
<dbReference type="Pfam" id="PF00023">
    <property type="entry name" value="Ank"/>
    <property type="match status" value="2"/>
</dbReference>
<sequence length="499" mass="55721">MEKENTDAKKMERTLYEAAVEGSVISLLSLLQEDALLLDRFITGRYPETPLHVASMLGHLEFVDEILYRKPELSKEVDSRKSSPLHLAAAKGYLDIAKRLLHVNPDMCHVCDFDGRNPLHIAAIKGHINVLREMIRARPWAARSLMDEGETILHACVRYNQLEAMKLLMEIADHEFVNCKNYDGNTILHLAIADKQTETIHYLISSTTIEVNCENADGFTPLDLLSQNERNLKEKEIVESLRRIGAVHVKDKPLSDRQLKAVRIKILSSSSISNQTNASKPKKSKVRKRFKIYSNADWLERKRGTLMLVASLLATLAFQVGVNPPSGVWQDTSPSDSSSMAKSPSDSSSMATSPSDSSSMASNKSDHTAGFSIMADTYPGRYTLFLIANTTGFMASLSIILLLISGLTLRHRFFMWILMNVMWVAITAMAVTYTMSVLAVTPNLADHPGSALIKFRHAVSVWILMMLALLLAQTIRLIITLIKYLLQLVVKLINLISTL</sequence>
<evidence type="ECO:0000256" key="7">
    <source>
        <dbReference type="PROSITE-ProRule" id="PRU00023"/>
    </source>
</evidence>
<feature type="compositionally biased region" description="Low complexity" evidence="8">
    <location>
        <begin position="331"/>
        <end position="363"/>
    </location>
</feature>
<keyword evidence="5 7" id="KW-0040">ANK repeat</keyword>
<dbReference type="PANTHER" id="PTHR24186:SF37">
    <property type="entry name" value="PGG DOMAIN-CONTAINING PROTEIN"/>
    <property type="match status" value="1"/>
</dbReference>
<dbReference type="PANTHER" id="PTHR24186">
    <property type="entry name" value="PROTEIN PHOSPHATASE 1 REGULATORY SUBUNIT"/>
    <property type="match status" value="1"/>
</dbReference>
<dbReference type="PROSITE" id="PS50297">
    <property type="entry name" value="ANK_REP_REGION"/>
    <property type="match status" value="2"/>
</dbReference>
<evidence type="ECO:0000256" key="1">
    <source>
        <dbReference type="ARBA" id="ARBA00004141"/>
    </source>
</evidence>
<accession>A0AB32VTC6</accession>
<keyword evidence="6 9" id="KW-0472">Membrane</keyword>
<evidence type="ECO:0000313" key="12">
    <source>
        <dbReference type="RefSeq" id="XP_007099601.2"/>
    </source>
</evidence>
<evidence type="ECO:0000259" key="10">
    <source>
        <dbReference type="Pfam" id="PF13962"/>
    </source>
</evidence>
<dbReference type="SUPFAM" id="SSF48403">
    <property type="entry name" value="Ankyrin repeat"/>
    <property type="match status" value="1"/>
</dbReference>
<comment type="subcellular location">
    <subcellularLocation>
        <location evidence="1">Membrane</location>
        <topology evidence="1">Multi-pass membrane protein</topology>
    </subcellularLocation>
</comment>
<evidence type="ECO:0000256" key="2">
    <source>
        <dbReference type="ARBA" id="ARBA00022692"/>
    </source>
</evidence>
<keyword evidence="4 9" id="KW-1133">Transmembrane helix</keyword>
<dbReference type="GO" id="GO:0016020">
    <property type="term" value="C:membrane"/>
    <property type="evidence" value="ECO:0007669"/>
    <property type="project" value="UniProtKB-SubCell"/>
</dbReference>
<protein>
    <submittedName>
        <fullName evidence="12">Ankyrin repeat-containing protein At5g02620</fullName>
    </submittedName>
</protein>
<feature type="region of interest" description="Disordered" evidence="8">
    <location>
        <begin position="329"/>
        <end position="363"/>
    </location>
</feature>
<dbReference type="GeneID" id="18507160"/>
<feature type="repeat" description="ANK" evidence="7">
    <location>
        <begin position="80"/>
        <end position="107"/>
    </location>
</feature>
<evidence type="ECO:0000256" key="8">
    <source>
        <dbReference type="SAM" id="MobiDB-lite"/>
    </source>
</evidence>
<dbReference type="KEGG" id="tcc:18507160"/>
<name>A0AB32VTC6_THECC</name>
<dbReference type="Gene3D" id="1.25.40.20">
    <property type="entry name" value="Ankyrin repeat-containing domain"/>
    <property type="match status" value="1"/>
</dbReference>
<feature type="transmembrane region" description="Helical" evidence="9">
    <location>
        <begin position="461"/>
        <end position="486"/>
    </location>
</feature>
<dbReference type="InterPro" id="IPR026961">
    <property type="entry name" value="PGG_dom"/>
</dbReference>
<evidence type="ECO:0000256" key="4">
    <source>
        <dbReference type="ARBA" id="ARBA00022989"/>
    </source>
</evidence>
<evidence type="ECO:0000256" key="9">
    <source>
        <dbReference type="SAM" id="Phobius"/>
    </source>
</evidence>
<feature type="repeat" description="ANK" evidence="7">
    <location>
        <begin position="114"/>
        <end position="136"/>
    </location>
</feature>
<dbReference type="Gramene" id="Tc09v2_t011390.1">
    <property type="protein sequence ID" value="Tc09v2_p011390.1"/>
    <property type="gene ID" value="Tc09v2_g011390"/>
</dbReference>
<dbReference type="SMART" id="SM00248">
    <property type="entry name" value="ANK"/>
    <property type="match status" value="6"/>
</dbReference>
<evidence type="ECO:0000313" key="11">
    <source>
        <dbReference type="Proteomes" id="UP000694886"/>
    </source>
</evidence>
<reference evidence="12" key="2">
    <citation type="submission" date="2025-08" db="UniProtKB">
        <authorList>
            <consortium name="RefSeq"/>
        </authorList>
    </citation>
    <scope>IDENTIFICATION</scope>
</reference>
<dbReference type="AlphaFoldDB" id="A0AB32VTC6"/>
<organism evidence="11 12">
    <name type="scientific">Theobroma cacao</name>
    <name type="common">Cacao</name>
    <name type="synonym">Cocoa</name>
    <dbReference type="NCBI Taxonomy" id="3641"/>
    <lineage>
        <taxon>Eukaryota</taxon>
        <taxon>Viridiplantae</taxon>
        <taxon>Streptophyta</taxon>
        <taxon>Embryophyta</taxon>
        <taxon>Tracheophyta</taxon>
        <taxon>Spermatophyta</taxon>
        <taxon>Magnoliopsida</taxon>
        <taxon>eudicotyledons</taxon>
        <taxon>Gunneridae</taxon>
        <taxon>Pentapetalae</taxon>
        <taxon>rosids</taxon>
        <taxon>malvids</taxon>
        <taxon>Malvales</taxon>
        <taxon>Malvaceae</taxon>
        <taxon>Byttnerioideae</taxon>
        <taxon>Theobroma</taxon>
    </lineage>
</organism>
<feature type="domain" description="PGG" evidence="10">
    <location>
        <begin position="297"/>
        <end position="337"/>
    </location>
</feature>
<gene>
    <name evidence="12" type="primary">LOC18507160</name>
</gene>
<dbReference type="PROSITE" id="PS50088">
    <property type="entry name" value="ANK_REPEAT"/>
    <property type="match status" value="2"/>
</dbReference>
<reference evidence="11" key="1">
    <citation type="journal article" date="1997" name="Nucleic Acids Res.">
        <title>tRNAscan-SE: a program for improved detection of transfer RNA genes in genomic sequence.</title>
        <authorList>
            <person name="Lowe T.M."/>
            <person name="Eddy S.R."/>
        </authorList>
    </citation>
    <scope>NUCLEOTIDE SEQUENCE [LARGE SCALE GENOMIC DNA]</scope>
    <source>
        <strain evidence="11">r\B97-61/B2</strain>
    </source>
</reference>
<feature type="transmembrane region" description="Helical" evidence="9">
    <location>
        <begin position="416"/>
        <end position="441"/>
    </location>
</feature>
<evidence type="ECO:0000256" key="6">
    <source>
        <dbReference type="ARBA" id="ARBA00023136"/>
    </source>
</evidence>
<evidence type="ECO:0000256" key="3">
    <source>
        <dbReference type="ARBA" id="ARBA00022737"/>
    </source>
</evidence>
<dbReference type="RefSeq" id="XP_007099601.2">
    <property type="nucleotide sequence ID" value="XM_007099539.2"/>
</dbReference>
<dbReference type="Pfam" id="PF13962">
    <property type="entry name" value="PGG"/>
    <property type="match status" value="2"/>
</dbReference>
<keyword evidence="3" id="KW-0677">Repeat</keyword>
<keyword evidence="2 9" id="KW-0812">Transmembrane</keyword>
<feature type="domain" description="PGG" evidence="10">
    <location>
        <begin position="362"/>
        <end position="439"/>
    </location>
</feature>
<dbReference type="InterPro" id="IPR036770">
    <property type="entry name" value="Ankyrin_rpt-contain_sf"/>
</dbReference>
<dbReference type="Pfam" id="PF12796">
    <property type="entry name" value="Ank_2"/>
    <property type="match status" value="1"/>
</dbReference>
<evidence type="ECO:0000256" key="5">
    <source>
        <dbReference type="ARBA" id="ARBA00023043"/>
    </source>
</evidence>
<proteinExistence type="predicted"/>